<dbReference type="OrthoDB" id="10253115at2759"/>
<dbReference type="GO" id="GO:0031956">
    <property type="term" value="F:medium-chain fatty acid-CoA ligase activity"/>
    <property type="evidence" value="ECO:0007669"/>
    <property type="project" value="TreeGrafter"/>
</dbReference>
<keyword evidence="4" id="KW-1185">Reference proteome</keyword>
<dbReference type="InterPro" id="IPR042099">
    <property type="entry name" value="ANL_N_sf"/>
</dbReference>
<dbReference type="GO" id="GO:0006631">
    <property type="term" value="P:fatty acid metabolic process"/>
    <property type="evidence" value="ECO:0007669"/>
    <property type="project" value="TreeGrafter"/>
</dbReference>
<dbReference type="Proteomes" id="UP000325780">
    <property type="component" value="Unassembled WGS sequence"/>
</dbReference>
<dbReference type="Gene3D" id="3.40.50.12780">
    <property type="entry name" value="N-terminal domain of ligase-like"/>
    <property type="match status" value="1"/>
</dbReference>
<evidence type="ECO:0000313" key="3">
    <source>
        <dbReference type="EMBL" id="KAE8149857.1"/>
    </source>
</evidence>
<feature type="domain" description="AMP-dependent synthetase/ligase" evidence="1">
    <location>
        <begin position="22"/>
        <end position="408"/>
    </location>
</feature>
<name>A0A5N6TU78_ASPAV</name>
<accession>A0A5N6TU78</accession>
<dbReference type="SUPFAM" id="SSF56801">
    <property type="entry name" value="Acetyl-CoA synthetase-like"/>
    <property type="match status" value="1"/>
</dbReference>
<dbReference type="AlphaFoldDB" id="A0A5N6TU78"/>
<reference evidence="3 4" key="1">
    <citation type="submission" date="2019-04" db="EMBL/GenBank/DDBJ databases">
        <title>Friends and foes A comparative genomics study of 23 Aspergillus species from section Flavi.</title>
        <authorList>
            <consortium name="DOE Joint Genome Institute"/>
            <person name="Kjaerbolling I."/>
            <person name="Vesth T."/>
            <person name="Frisvad J.C."/>
            <person name="Nybo J.L."/>
            <person name="Theobald S."/>
            <person name="Kildgaard S."/>
            <person name="Isbrandt T."/>
            <person name="Kuo A."/>
            <person name="Sato A."/>
            <person name="Lyhne E.K."/>
            <person name="Kogle M.E."/>
            <person name="Wiebenga A."/>
            <person name="Kun R.S."/>
            <person name="Lubbers R.J."/>
            <person name="Makela M.R."/>
            <person name="Barry K."/>
            <person name="Chovatia M."/>
            <person name="Clum A."/>
            <person name="Daum C."/>
            <person name="Haridas S."/>
            <person name="He G."/>
            <person name="LaButti K."/>
            <person name="Lipzen A."/>
            <person name="Mondo S."/>
            <person name="Riley R."/>
            <person name="Salamov A."/>
            <person name="Simmons B.A."/>
            <person name="Magnuson J.K."/>
            <person name="Henrissat B."/>
            <person name="Mortensen U.H."/>
            <person name="Larsen T.O."/>
            <person name="Devries R.P."/>
            <person name="Grigoriev I.V."/>
            <person name="Machida M."/>
            <person name="Baker S.E."/>
            <person name="Andersen M.R."/>
        </authorList>
    </citation>
    <scope>NUCLEOTIDE SEQUENCE [LARGE SCALE GENOMIC DNA]</scope>
    <source>
        <strain evidence="3 4">IBT 18842</strain>
    </source>
</reference>
<dbReference type="InterPro" id="IPR000873">
    <property type="entry name" value="AMP-dep_synth/lig_dom"/>
</dbReference>
<dbReference type="PANTHER" id="PTHR43201">
    <property type="entry name" value="ACYL-COA SYNTHETASE"/>
    <property type="match status" value="1"/>
</dbReference>
<protein>
    <submittedName>
        <fullName evidence="3">Acetyl-CoA synthetase-like protein</fullName>
    </submittedName>
</protein>
<dbReference type="EMBL" id="ML742110">
    <property type="protein sequence ID" value="KAE8149857.1"/>
    <property type="molecule type" value="Genomic_DNA"/>
</dbReference>
<dbReference type="Pfam" id="PF00501">
    <property type="entry name" value="AMP-binding"/>
    <property type="match status" value="1"/>
</dbReference>
<organism evidence="3 4">
    <name type="scientific">Aspergillus avenaceus</name>
    <dbReference type="NCBI Taxonomy" id="36643"/>
    <lineage>
        <taxon>Eukaryota</taxon>
        <taxon>Fungi</taxon>
        <taxon>Dikarya</taxon>
        <taxon>Ascomycota</taxon>
        <taxon>Pezizomycotina</taxon>
        <taxon>Eurotiomycetes</taxon>
        <taxon>Eurotiomycetidae</taxon>
        <taxon>Eurotiales</taxon>
        <taxon>Aspergillaceae</taxon>
        <taxon>Aspergillus</taxon>
        <taxon>Aspergillus subgen. Circumdati</taxon>
    </lineage>
</organism>
<sequence>MSFVQGPSEPALWSKTLGQLIHEQATVNGDRTAVAVPWQGLSLSYRELDRRTTHLAITLLRLGLIHGEHVGILAGNSLPHVEIFLAAARIGCPVVSLHHTYTPDELRRAAAKTSCKLIFIASNVGNKSFFAHQDMLCDCLMTGQLPELKTVVTIGQSRNDPSMQTYEALVSRHSIGKSGEVDGSFMLKAAEGMIRPDDILSLEFTSGTTGQPKAAMLTHINLLSNARLVGDAMNLTEEDIVCCPAPLFHGFAIGSGVLASLSHGCSVVLPSDHFDAPLMLQGVQDQKATLLLGVPTMFLAELEAMKPNKPISSLRAAIAGGAAVSPDLTHNLHARMGVHEVFVVLGMTETGVSFISSINHTDVAIVGVAGRVMPHTRAKVLDKRGRIAPRGQKGELYVSGHGLQKGYYKDEAKTSEAMNSDDAGVQWMGTGDEAIIDGQDLCRVVGRTKDVIIRGGENISPLEIEERLSRHPCVSEVSVFGMPDPRYGEAVACLGKIAPAAERPLDEEVREWVKQTLGKHKAPTYIFWLGDSGIAHEFPRTDSGKIQKHVMQEIGKALIAKKNDGMLDGLQLKI</sequence>
<feature type="domain" description="AMP-binding enzyme C-terminal" evidence="2">
    <location>
        <begin position="463"/>
        <end position="545"/>
    </location>
</feature>
<dbReference type="Pfam" id="PF13193">
    <property type="entry name" value="AMP-binding_C"/>
    <property type="match status" value="1"/>
</dbReference>
<dbReference type="InterPro" id="IPR045851">
    <property type="entry name" value="AMP-bd_C_sf"/>
</dbReference>
<dbReference type="InterPro" id="IPR025110">
    <property type="entry name" value="AMP-bd_C"/>
</dbReference>
<proteinExistence type="predicted"/>
<evidence type="ECO:0000259" key="1">
    <source>
        <dbReference type="Pfam" id="PF00501"/>
    </source>
</evidence>
<evidence type="ECO:0000313" key="4">
    <source>
        <dbReference type="Proteomes" id="UP000325780"/>
    </source>
</evidence>
<evidence type="ECO:0000259" key="2">
    <source>
        <dbReference type="Pfam" id="PF13193"/>
    </source>
</evidence>
<dbReference type="PANTHER" id="PTHR43201:SF6">
    <property type="entry name" value="ACYL COA SYNTHETASE (EUROFUNG)"/>
    <property type="match status" value="1"/>
</dbReference>
<gene>
    <name evidence="3" type="ORF">BDV25DRAFT_140375</name>
</gene>
<dbReference type="Gene3D" id="3.30.300.30">
    <property type="match status" value="1"/>
</dbReference>